<comment type="similarity">
    <text evidence="1">Belongs to the NmrA-type oxidoreductase family. Isoflavone reductase subfamily.</text>
</comment>
<evidence type="ECO:0000256" key="4">
    <source>
        <dbReference type="SAM" id="MobiDB-lite"/>
    </source>
</evidence>
<feature type="domain" description="NAD(P)-binding" evidence="5">
    <location>
        <begin position="13"/>
        <end position="99"/>
    </location>
</feature>
<sequence>MATKHLERVAIIGASGNIGRAFAEALLKTGKHTVTALKRKGSNSSVPTGVRVVEVDYDDDAALVSALQGQQFLVVTLGTRVPEDLHPRICAAAGKAGVGYIMPNKFGFPTPPTTATTATTTTAPPPPPPTTPAGQVARNAIQRIADVQNNGVSAYVTLNCGFWYEWSLAAGDPWFGFSIAARKATFFDDGRRTITVSTWAQCGRALAALLSLPESSSSSFSSSDSAPSLADFRNGHVNIASWRVSQRDMLDSLHRVLDTTDADWQIAYESTAQRVRDGVAELGRGDYRGFAKNLYATVFAPPSGKDDDDDAAAVVDVYDYARTQGTANELLGLPEEDLDAATRTAVEMVESGWNPLGV</sequence>
<dbReference type="PANTHER" id="PTHR47706:SF7">
    <property type="entry name" value="CIPA-LIKE, PUTATIVE (AFU_ORTHOLOGUE AFUA_1G01630)-RELATED"/>
    <property type="match status" value="1"/>
</dbReference>
<keyword evidence="3" id="KW-0560">Oxidoreductase</keyword>
<dbReference type="EMBL" id="JAUDZG010000006">
    <property type="protein sequence ID" value="KAK3303058.1"/>
    <property type="molecule type" value="Genomic_DNA"/>
</dbReference>
<evidence type="ECO:0000313" key="6">
    <source>
        <dbReference type="EMBL" id="KAK3303058.1"/>
    </source>
</evidence>
<keyword evidence="2" id="KW-0521">NADP</keyword>
<keyword evidence="7" id="KW-1185">Reference proteome</keyword>
<evidence type="ECO:0000256" key="2">
    <source>
        <dbReference type="ARBA" id="ARBA00022857"/>
    </source>
</evidence>
<feature type="compositionally biased region" description="Low complexity" evidence="4">
    <location>
        <begin position="113"/>
        <end position="122"/>
    </location>
</feature>
<dbReference type="PANTHER" id="PTHR47706">
    <property type="entry name" value="NMRA-LIKE FAMILY PROTEIN"/>
    <property type="match status" value="1"/>
</dbReference>
<dbReference type="RefSeq" id="XP_062718838.1">
    <property type="nucleotide sequence ID" value="XM_062869711.1"/>
</dbReference>
<dbReference type="SUPFAM" id="SSF51735">
    <property type="entry name" value="NAD(P)-binding Rossmann-fold domains"/>
    <property type="match status" value="1"/>
</dbReference>
<reference evidence="6" key="2">
    <citation type="submission" date="2023-06" db="EMBL/GenBank/DDBJ databases">
        <authorList>
            <consortium name="Lawrence Berkeley National Laboratory"/>
            <person name="Mondo S.J."/>
            <person name="Hensen N."/>
            <person name="Bonometti L."/>
            <person name="Westerberg I."/>
            <person name="Brannstrom I.O."/>
            <person name="Guillou S."/>
            <person name="Cros-Aarteil S."/>
            <person name="Calhoun S."/>
            <person name="Haridas S."/>
            <person name="Kuo A."/>
            <person name="Pangilinan J."/>
            <person name="Riley R."/>
            <person name="Labutti K."/>
            <person name="Andreopoulos B."/>
            <person name="Lipzen A."/>
            <person name="Chen C."/>
            <person name="Yanf M."/>
            <person name="Daum C."/>
            <person name="Ng V."/>
            <person name="Clum A."/>
            <person name="Steindorff A."/>
            <person name="Ohm R."/>
            <person name="Martin F."/>
            <person name="Silar P."/>
            <person name="Natvig D."/>
            <person name="Lalanne C."/>
            <person name="Gautier V."/>
            <person name="Ament-Velasquez S.L."/>
            <person name="Kruys A."/>
            <person name="Hutchinson M.I."/>
            <person name="Powell A.J."/>
            <person name="Barry K."/>
            <person name="Miller A.N."/>
            <person name="Grigoriev I.V."/>
            <person name="Debuchy R."/>
            <person name="Gladieux P."/>
            <person name="Thoren M.H."/>
            <person name="Johannesson H."/>
        </authorList>
    </citation>
    <scope>NUCLEOTIDE SEQUENCE</scope>
    <source>
        <strain evidence="6">CBS 333.67</strain>
    </source>
</reference>
<feature type="region of interest" description="Disordered" evidence="4">
    <location>
        <begin position="111"/>
        <end position="133"/>
    </location>
</feature>
<comment type="caution">
    <text evidence="6">The sequence shown here is derived from an EMBL/GenBank/DDBJ whole genome shotgun (WGS) entry which is preliminary data.</text>
</comment>
<dbReference type="Pfam" id="PF13460">
    <property type="entry name" value="NAD_binding_10"/>
    <property type="match status" value="1"/>
</dbReference>
<dbReference type="InterPro" id="IPR051609">
    <property type="entry name" value="NmrA/Isoflavone_reductase-like"/>
</dbReference>
<proteinExistence type="inferred from homology"/>
<evidence type="ECO:0000256" key="3">
    <source>
        <dbReference type="ARBA" id="ARBA00023002"/>
    </source>
</evidence>
<organism evidence="6 7">
    <name type="scientific">Chaetomium strumarium</name>
    <dbReference type="NCBI Taxonomy" id="1170767"/>
    <lineage>
        <taxon>Eukaryota</taxon>
        <taxon>Fungi</taxon>
        <taxon>Dikarya</taxon>
        <taxon>Ascomycota</taxon>
        <taxon>Pezizomycotina</taxon>
        <taxon>Sordariomycetes</taxon>
        <taxon>Sordariomycetidae</taxon>
        <taxon>Sordariales</taxon>
        <taxon>Chaetomiaceae</taxon>
        <taxon>Chaetomium</taxon>
    </lineage>
</organism>
<dbReference type="AlphaFoldDB" id="A0AAJ0GN51"/>
<evidence type="ECO:0000259" key="5">
    <source>
        <dbReference type="Pfam" id="PF13460"/>
    </source>
</evidence>
<dbReference type="InterPro" id="IPR016040">
    <property type="entry name" value="NAD(P)-bd_dom"/>
</dbReference>
<name>A0AAJ0GN51_9PEZI</name>
<protein>
    <recommendedName>
        <fullName evidence="5">NAD(P)-binding domain-containing protein</fullName>
    </recommendedName>
</protein>
<dbReference type="InterPro" id="IPR036291">
    <property type="entry name" value="NAD(P)-bd_dom_sf"/>
</dbReference>
<dbReference type="Proteomes" id="UP001273166">
    <property type="component" value="Unassembled WGS sequence"/>
</dbReference>
<dbReference type="GeneID" id="87888540"/>
<gene>
    <name evidence="6" type="ORF">B0T15DRAFT_538961</name>
</gene>
<reference evidence="6" key="1">
    <citation type="journal article" date="2023" name="Mol. Phylogenet. Evol.">
        <title>Genome-scale phylogeny and comparative genomics of the fungal order Sordariales.</title>
        <authorList>
            <person name="Hensen N."/>
            <person name="Bonometti L."/>
            <person name="Westerberg I."/>
            <person name="Brannstrom I.O."/>
            <person name="Guillou S."/>
            <person name="Cros-Aarteil S."/>
            <person name="Calhoun S."/>
            <person name="Haridas S."/>
            <person name="Kuo A."/>
            <person name="Mondo S."/>
            <person name="Pangilinan J."/>
            <person name="Riley R."/>
            <person name="LaButti K."/>
            <person name="Andreopoulos B."/>
            <person name="Lipzen A."/>
            <person name="Chen C."/>
            <person name="Yan M."/>
            <person name="Daum C."/>
            <person name="Ng V."/>
            <person name="Clum A."/>
            <person name="Steindorff A."/>
            <person name="Ohm R.A."/>
            <person name="Martin F."/>
            <person name="Silar P."/>
            <person name="Natvig D.O."/>
            <person name="Lalanne C."/>
            <person name="Gautier V."/>
            <person name="Ament-Velasquez S.L."/>
            <person name="Kruys A."/>
            <person name="Hutchinson M.I."/>
            <person name="Powell A.J."/>
            <person name="Barry K."/>
            <person name="Miller A.N."/>
            <person name="Grigoriev I.V."/>
            <person name="Debuchy R."/>
            <person name="Gladieux P."/>
            <person name="Hiltunen Thoren M."/>
            <person name="Johannesson H."/>
        </authorList>
    </citation>
    <scope>NUCLEOTIDE SEQUENCE</scope>
    <source>
        <strain evidence="6">CBS 333.67</strain>
    </source>
</reference>
<dbReference type="Gene3D" id="3.40.50.720">
    <property type="entry name" value="NAD(P)-binding Rossmann-like Domain"/>
    <property type="match status" value="1"/>
</dbReference>
<dbReference type="GO" id="GO:0016491">
    <property type="term" value="F:oxidoreductase activity"/>
    <property type="evidence" value="ECO:0007669"/>
    <property type="project" value="UniProtKB-KW"/>
</dbReference>
<evidence type="ECO:0000256" key="1">
    <source>
        <dbReference type="ARBA" id="ARBA00005725"/>
    </source>
</evidence>
<accession>A0AAJ0GN51</accession>
<evidence type="ECO:0000313" key="7">
    <source>
        <dbReference type="Proteomes" id="UP001273166"/>
    </source>
</evidence>